<dbReference type="Proteomes" id="UP000477782">
    <property type="component" value="Unassembled WGS sequence"/>
</dbReference>
<dbReference type="RefSeq" id="WP_164622943.1">
    <property type="nucleotide sequence ID" value="NZ_JAAIVJ010000001.1"/>
</dbReference>
<evidence type="ECO:0000256" key="4">
    <source>
        <dbReference type="ARBA" id="ARBA00022553"/>
    </source>
</evidence>
<dbReference type="FunFam" id="3.40.50.2300:FF:000018">
    <property type="entry name" value="DNA-binding transcriptional regulator NtrC"/>
    <property type="match status" value="1"/>
</dbReference>
<keyword evidence="9" id="KW-0010">Activator</keyword>
<dbReference type="InterPro" id="IPR002197">
    <property type="entry name" value="HTH_Fis"/>
</dbReference>
<organism evidence="14 15">
    <name type="scientific">Tabrizicola oligotrophica</name>
    <dbReference type="NCBI Taxonomy" id="2710650"/>
    <lineage>
        <taxon>Bacteria</taxon>
        <taxon>Pseudomonadati</taxon>
        <taxon>Pseudomonadota</taxon>
        <taxon>Alphaproteobacteria</taxon>
        <taxon>Rhodobacterales</taxon>
        <taxon>Paracoccaceae</taxon>
        <taxon>Tabrizicola</taxon>
    </lineage>
</organism>
<dbReference type="GO" id="GO:0043565">
    <property type="term" value="F:sequence-specific DNA binding"/>
    <property type="evidence" value="ECO:0007669"/>
    <property type="project" value="InterPro"/>
</dbReference>
<dbReference type="Pfam" id="PF00072">
    <property type="entry name" value="Response_reg"/>
    <property type="match status" value="1"/>
</dbReference>
<keyword evidence="8" id="KW-0805">Transcription regulation</keyword>
<keyword evidence="5" id="KW-0547">Nucleotide-binding</keyword>
<gene>
    <name evidence="14" type="ORF">G4Z14_01255</name>
</gene>
<dbReference type="EMBL" id="JAAIVJ010000001">
    <property type="protein sequence ID" value="NEY88913.1"/>
    <property type="molecule type" value="Genomic_DNA"/>
</dbReference>
<dbReference type="InterPro" id="IPR058031">
    <property type="entry name" value="AAA_lid_NorR"/>
</dbReference>
<dbReference type="Gene3D" id="1.10.8.60">
    <property type="match status" value="1"/>
</dbReference>
<dbReference type="Pfam" id="PF25601">
    <property type="entry name" value="AAA_lid_14"/>
    <property type="match status" value="1"/>
</dbReference>
<dbReference type="PANTHER" id="PTHR32071">
    <property type="entry name" value="TRANSCRIPTIONAL REGULATORY PROTEIN"/>
    <property type="match status" value="1"/>
</dbReference>
<dbReference type="SUPFAM" id="SSF46689">
    <property type="entry name" value="Homeodomain-like"/>
    <property type="match status" value="1"/>
</dbReference>
<evidence type="ECO:0000256" key="1">
    <source>
        <dbReference type="ARBA" id="ARBA00002167"/>
    </source>
</evidence>
<evidence type="ECO:0000256" key="11">
    <source>
        <dbReference type="PROSITE-ProRule" id="PRU00169"/>
    </source>
</evidence>
<proteinExistence type="predicted"/>
<feature type="domain" description="Response regulatory" evidence="13">
    <location>
        <begin position="3"/>
        <end position="119"/>
    </location>
</feature>
<protein>
    <recommendedName>
        <fullName evidence="3">Nif-specific regulatory protein</fullName>
    </recommendedName>
</protein>
<dbReference type="InterPro" id="IPR011006">
    <property type="entry name" value="CheY-like_superfamily"/>
</dbReference>
<keyword evidence="6" id="KW-0067">ATP-binding</keyword>
<dbReference type="GO" id="GO:0006355">
    <property type="term" value="P:regulation of DNA-templated transcription"/>
    <property type="evidence" value="ECO:0007669"/>
    <property type="project" value="InterPro"/>
</dbReference>
<dbReference type="Gene3D" id="3.40.50.2300">
    <property type="match status" value="1"/>
</dbReference>
<feature type="domain" description="Sigma-54 factor interaction" evidence="12">
    <location>
        <begin position="141"/>
        <end position="366"/>
    </location>
</feature>
<dbReference type="Gene3D" id="3.40.50.300">
    <property type="entry name" value="P-loop containing nucleotide triphosphate hydrolases"/>
    <property type="match status" value="1"/>
</dbReference>
<evidence type="ECO:0000256" key="10">
    <source>
        <dbReference type="ARBA" id="ARBA00023163"/>
    </source>
</evidence>
<evidence type="ECO:0000256" key="7">
    <source>
        <dbReference type="ARBA" id="ARBA00023012"/>
    </source>
</evidence>
<dbReference type="SUPFAM" id="SSF52540">
    <property type="entry name" value="P-loop containing nucleoside triphosphate hydrolases"/>
    <property type="match status" value="1"/>
</dbReference>
<evidence type="ECO:0000256" key="9">
    <source>
        <dbReference type="ARBA" id="ARBA00023159"/>
    </source>
</evidence>
<dbReference type="InterPro" id="IPR002078">
    <property type="entry name" value="Sigma_54_int"/>
</dbReference>
<dbReference type="PROSITE" id="PS50110">
    <property type="entry name" value="RESPONSE_REGULATORY"/>
    <property type="match status" value="1"/>
</dbReference>
<feature type="modified residue" description="4-aspartylphosphate" evidence="11">
    <location>
        <position position="52"/>
    </location>
</feature>
<dbReference type="FunFam" id="1.10.10.60:FF:000165">
    <property type="entry name" value="Two-component system nitrogen regulation response regulator NtrX"/>
    <property type="match status" value="1"/>
</dbReference>
<keyword evidence="15" id="KW-1185">Reference proteome</keyword>
<comment type="subunit">
    <text evidence="2">Interacts with sigma-54.</text>
</comment>
<dbReference type="Pfam" id="PF00158">
    <property type="entry name" value="Sigma54_activat"/>
    <property type="match status" value="1"/>
</dbReference>
<evidence type="ECO:0000313" key="15">
    <source>
        <dbReference type="Proteomes" id="UP000477782"/>
    </source>
</evidence>
<dbReference type="Gene3D" id="1.10.10.60">
    <property type="entry name" value="Homeodomain-like"/>
    <property type="match status" value="1"/>
</dbReference>
<dbReference type="CDD" id="cd00009">
    <property type="entry name" value="AAA"/>
    <property type="match status" value="1"/>
</dbReference>
<evidence type="ECO:0000313" key="14">
    <source>
        <dbReference type="EMBL" id="NEY88913.1"/>
    </source>
</evidence>
<dbReference type="InterPro" id="IPR027417">
    <property type="entry name" value="P-loop_NTPase"/>
</dbReference>
<dbReference type="FunFam" id="3.40.50.300:FF:000006">
    <property type="entry name" value="DNA-binding transcriptional regulator NtrC"/>
    <property type="match status" value="1"/>
</dbReference>
<dbReference type="SMART" id="SM00448">
    <property type="entry name" value="REC"/>
    <property type="match status" value="1"/>
</dbReference>
<evidence type="ECO:0000259" key="13">
    <source>
        <dbReference type="PROSITE" id="PS50110"/>
    </source>
</evidence>
<evidence type="ECO:0000256" key="2">
    <source>
        <dbReference type="ARBA" id="ARBA00011135"/>
    </source>
</evidence>
<evidence type="ECO:0000259" key="12">
    <source>
        <dbReference type="PROSITE" id="PS50045"/>
    </source>
</evidence>
<dbReference type="InterPro" id="IPR003593">
    <property type="entry name" value="AAA+_ATPase"/>
</dbReference>
<dbReference type="SMART" id="SM00382">
    <property type="entry name" value="AAA"/>
    <property type="match status" value="1"/>
</dbReference>
<dbReference type="PANTHER" id="PTHR32071:SF17">
    <property type="entry name" value="TRANSCRIPTIONAL REGULATOR (NTRC FAMILY)"/>
    <property type="match status" value="1"/>
</dbReference>
<evidence type="ECO:0000256" key="5">
    <source>
        <dbReference type="ARBA" id="ARBA00022741"/>
    </source>
</evidence>
<evidence type="ECO:0000256" key="6">
    <source>
        <dbReference type="ARBA" id="ARBA00022840"/>
    </source>
</evidence>
<keyword evidence="10" id="KW-0804">Transcription</keyword>
<keyword evidence="4 11" id="KW-0597">Phosphoprotein</keyword>
<evidence type="ECO:0000256" key="8">
    <source>
        <dbReference type="ARBA" id="ARBA00023015"/>
    </source>
</evidence>
<comment type="function">
    <text evidence="1">Required for activation of most nif operons, which are directly involved in nitrogen fixation.</text>
</comment>
<dbReference type="CDD" id="cd17550">
    <property type="entry name" value="REC_NtrX-like"/>
    <property type="match status" value="1"/>
</dbReference>
<dbReference type="GO" id="GO:0000160">
    <property type="term" value="P:phosphorelay signal transduction system"/>
    <property type="evidence" value="ECO:0007669"/>
    <property type="project" value="UniProtKB-KW"/>
</dbReference>
<reference evidence="14 15" key="1">
    <citation type="submission" date="2020-02" db="EMBL/GenBank/DDBJ databases">
        <authorList>
            <person name="Chen W.-M."/>
        </authorList>
    </citation>
    <scope>NUCLEOTIDE SEQUENCE [LARGE SCALE GENOMIC DNA]</scope>
    <source>
        <strain evidence="14 15">KMS-5</strain>
    </source>
</reference>
<dbReference type="SUPFAM" id="SSF52172">
    <property type="entry name" value="CheY-like"/>
    <property type="match status" value="1"/>
</dbReference>
<accession>A0A6M0QQH1</accession>
<sequence length="464" mass="51382">MTSILITDDEKDIRELIGDILKDEGFAVRLASNSDECMAEINAEPPALMILDIWLKDSRMDGIDILKSVKRDNPDIPIVIISGHGNIEIAVAAIKQGAYDFIEKPFNIDQLMVVVSRAMETSRLRRENADLRRRDVTSTDMLGSSAAFKTLKSHLEKVTKSNGRVMLTGPAGSGKEMAARFIHQHSNRAGAAFVTVSSATIEPERMEEVLFGRETADRGVEKGLLEQAHGGVVYFDEVADMPLGTQSKILRVLTEQQFTRVGGNDRVRVDLRVISSTTKDLRREIGAGRFRQELFDRLNVVPIAVPSLEERREDIPELTSHFIDMFHRSQGLPLRDLTGEAEAMLQTMQWPGNVRQLRNVIERVLILGDGTGPIETRELPGQETGADTGGRMVLGGAMATLPLREAREVFEREYLITQINRFGGNISRTAGFVGMERSALHRKLKSLGVVGGHKNGNGGEEDEE</sequence>
<dbReference type="PROSITE" id="PS00688">
    <property type="entry name" value="SIGMA54_INTERACT_3"/>
    <property type="match status" value="1"/>
</dbReference>
<evidence type="ECO:0000256" key="3">
    <source>
        <dbReference type="ARBA" id="ARBA00015308"/>
    </source>
</evidence>
<name>A0A6M0QQH1_9RHOB</name>
<dbReference type="PROSITE" id="PS50045">
    <property type="entry name" value="SIGMA54_INTERACT_4"/>
    <property type="match status" value="1"/>
</dbReference>
<dbReference type="AlphaFoldDB" id="A0A6M0QQH1"/>
<dbReference type="InterPro" id="IPR009057">
    <property type="entry name" value="Homeodomain-like_sf"/>
</dbReference>
<comment type="caution">
    <text evidence="14">The sequence shown here is derived from an EMBL/GenBank/DDBJ whole genome shotgun (WGS) entry which is preliminary data.</text>
</comment>
<dbReference type="InterPro" id="IPR025944">
    <property type="entry name" value="Sigma_54_int_dom_CS"/>
</dbReference>
<dbReference type="InterPro" id="IPR001789">
    <property type="entry name" value="Sig_transdc_resp-reg_receiver"/>
</dbReference>
<keyword evidence="7" id="KW-0902">Two-component regulatory system</keyword>
<dbReference type="Pfam" id="PF02954">
    <property type="entry name" value="HTH_8"/>
    <property type="match status" value="1"/>
</dbReference>
<dbReference type="GO" id="GO:0005524">
    <property type="term" value="F:ATP binding"/>
    <property type="evidence" value="ECO:0007669"/>
    <property type="project" value="UniProtKB-KW"/>
</dbReference>